<dbReference type="GO" id="GO:0006508">
    <property type="term" value="P:proteolysis"/>
    <property type="evidence" value="ECO:0007669"/>
    <property type="project" value="UniProtKB-KW"/>
</dbReference>
<feature type="transmembrane region" description="Helical" evidence="7">
    <location>
        <begin position="238"/>
        <end position="258"/>
    </location>
</feature>
<feature type="transmembrane region" description="Helical" evidence="7">
    <location>
        <begin position="214"/>
        <end position="231"/>
    </location>
</feature>
<proteinExistence type="inferred from homology"/>
<evidence type="ECO:0000256" key="2">
    <source>
        <dbReference type="ARBA" id="ARBA00009045"/>
    </source>
</evidence>
<dbReference type="GO" id="GO:0016020">
    <property type="term" value="C:membrane"/>
    <property type="evidence" value="ECO:0007669"/>
    <property type="project" value="UniProtKB-SubCell"/>
</dbReference>
<feature type="transmembrane region" description="Helical" evidence="7">
    <location>
        <begin position="148"/>
        <end position="167"/>
    </location>
</feature>
<keyword evidence="10" id="KW-1185">Reference proteome</keyword>
<dbReference type="RefSeq" id="WP_074241474.1">
    <property type="nucleotide sequence ID" value="NZ_FSRA01000002.1"/>
</dbReference>
<keyword evidence="4" id="KW-0378">Hydrolase</keyword>
<feature type="transmembrane region" description="Helical" evidence="7">
    <location>
        <begin position="295"/>
        <end position="313"/>
    </location>
</feature>
<evidence type="ECO:0000256" key="7">
    <source>
        <dbReference type="SAM" id="Phobius"/>
    </source>
</evidence>
<dbReference type="Proteomes" id="UP000185003">
    <property type="component" value="Unassembled WGS sequence"/>
</dbReference>
<dbReference type="Gene3D" id="1.20.1540.10">
    <property type="entry name" value="Rhomboid-like"/>
    <property type="match status" value="1"/>
</dbReference>
<feature type="domain" description="Peptidase S54 rhomboid" evidence="8">
    <location>
        <begin position="200"/>
        <end position="336"/>
    </location>
</feature>
<dbReference type="InterPro" id="IPR035952">
    <property type="entry name" value="Rhomboid-like_sf"/>
</dbReference>
<organism evidence="9 10">
    <name type="scientific">Chitinophaga niabensis</name>
    <dbReference type="NCBI Taxonomy" id="536979"/>
    <lineage>
        <taxon>Bacteria</taxon>
        <taxon>Pseudomonadati</taxon>
        <taxon>Bacteroidota</taxon>
        <taxon>Chitinophagia</taxon>
        <taxon>Chitinophagales</taxon>
        <taxon>Chitinophagaceae</taxon>
        <taxon>Chitinophaga</taxon>
    </lineage>
</organism>
<dbReference type="SUPFAM" id="SSF144091">
    <property type="entry name" value="Rhomboid-like"/>
    <property type="match status" value="1"/>
</dbReference>
<evidence type="ECO:0000313" key="9">
    <source>
        <dbReference type="EMBL" id="SIO44630.1"/>
    </source>
</evidence>
<feature type="transmembrane region" description="Helical" evidence="7">
    <location>
        <begin position="319"/>
        <end position="336"/>
    </location>
</feature>
<keyword evidence="5 7" id="KW-1133">Transmembrane helix</keyword>
<evidence type="ECO:0000256" key="6">
    <source>
        <dbReference type="ARBA" id="ARBA00023136"/>
    </source>
</evidence>
<evidence type="ECO:0000256" key="5">
    <source>
        <dbReference type="ARBA" id="ARBA00022989"/>
    </source>
</evidence>
<evidence type="ECO:0000259" key="8">
    <source>
        <dbReference type="Pfam" id="PF01694"/>
    </source>
</evidence>
<feature type="transmembrane region" description="Helical" evidence="7">
    <location>
        <begin position="348"/>
        <end position="365"/>
    </location>
</feature>
<feature type="transmembrane region" description="Helical" evidence="7">
    <location>
        <begin position="264"/>
        <end position="283"/>
    </location>
</feature>
<evidence type="ECO:0000313" key="10">
    <source>
        <dbReference type="Proteomes" id="UP000185003"/>
    </source>
</evidence>
<gene>
    <name evidence="9" type="ORF">SAMN04488055_4100</name>
</gene>
<dbReference type="OrthoDB" id="9778341at2"/>
<reference evidence="9 10" key="1">
    <citation type="submission" date="2016-11" db="EMBL/GenBank/DDBJ databases">
        <authorList>
            <person name="Jaros S."/>
            <person name="Januszkiewicz K."/>
            <person name="Wedrychowicz H."/>
        </authorList>
    </citation>
    <scope>NUCLEOTIDE SEQUENCE [LARGE SCALE GENOMIC DNA]</scope>
    <source>
        <strain evidence="9 10">DSM 24787</strain>
    </source>
</reference>
<comment type="similarity">
    <text evidence="2">Belongs to the peptidase S54 family.</text>
</comment>
<evidence type="ECO:0000256" key="3">
    <source>
        <dbReference type="ARBA" id="ARBA00022692"/>
    </source>
</evidence>
<keyword evidence="9" id="KW-0645">Protease</keyword>
<keyword evidence="3 7" id="KW-0812">Transmembrane</keyword>
<comment type="subcellular location">
    <subcellularLocation>
        <location evidence="1">Membrane</location>
        <topology evidence="1">Multi-pass membrane protein</topology>
    </subcellularLocation>
</comment>
<dbReference type="PANTHER" id="PTHR43731">
    <property type="entry name" value="RHOMBOID PROTEASE"/>
    <property type="match status" value="1"/>
</dbReference>
<accession>A0A1N6JK34</accession>
<dbReference type="AlphaFoldDB" id="A0A1N6JK34"/>
<sequence length="482" mass="55565">MIGFPPRYGTTYRLENRTSAEQLMIAWMAVEKMGWEVSTVSPDSITAFTNFSLRSWNEQVSIRITEEEIELFSVSTGVQVLDFFRNRQNIRRLLKEIAILNTDTPAELLLAQYEERKAQFSQTGDFVHLTHNTRIVSGFMNVFRPVKGYFITPILITLQVLLFLLLTNKWLFPHSTWWTIDPQALLDVGANYKPLTLFGEPWRLLTANFLHADVLHLFFNMYGLMVCGIYLESLLGRWRFLLIYLLCGIGGGMASLWWHDRLVSVGASGAVFGLFGFILMLLLHRFLQPGERKALLVSIGIYLVFSLAAVFFVDNFDHAWHIGGLITGAILAWIIYPGLRTSTFTRTAWAAGIISSLFIGIYFLLPRDVNIYIAKLEKMDENFVLAAVVYNNQHSGEERKKLLKDFGIYYMNENLRIMDEIDQLSLSIDSRNHNKLLRRLITTQKSMYNYSYKTLEEGKNRYDKEILEAIHELGKMQKLLSD</sequence>
<evidence type="ECO:0000256" key="4">
    <source>
        <dbReference type="ARBA" id="ARBA00022801"/>
    </source>
</evidence>
<dbReference type="InterPro" id="IPR050925">
    <property type="entry name" value="Rhomboid_protease_S54"/>
</dbReference>
<protein>
    <submittedName>
        <fullName evidence="9">Rhomboid protease GluP</fullName>
    </submittedName>
</protein>
<keyword evidence="6 7" id="KW-0472">Membrane</keyword>
<dbReference type="STRING" id="536979.SAMN04488055_4100"/>
<dbReference type="GO" id="GO:0004252">
    <property type="term" value="F:serine-type endopeptidase activity"/>
    <property type="evidence" value="ECO:0007669"/>
    <property type="project" value="InterPro"/>
</dbReference>
<name>A0A1N6JK34_9BACT</name>
<dbReference type="EMBL" id="FSRA01000002">
    <property type="protein sequence ID" value="SIO44630.1"/>
    <property type="molecule type" value="Genomic_DNA"/>
</dbReference>
<dbReference type="PANTHER" id="PTHR43731:SF14">
    <property type="entry name" value="PRESENILIN-ASSOCIATED RHOMBOID-LIKE PROTEIN, MITOCHONDRIAL"/>
    <property type="match status" value="1"/>
</dbReference>
<dbReference type="InterPro" id="IPR022764">
    <property type="entry name" value="Peptidase_S54_rhomboid_dom"/>
</dbReference>
<dbReference type="Pfam" id="PF01694">
    <property type="entry name" value="Rhomboid"/>
    <property type="match status" value="1"/>
</dbReference>
<evidence type="ECO:0000256" key="1">
    <source>
        <dbReference type="ARBA" id="ARBA00004141"/>
    </source>
</evidence>